<dbReference type="GO" id="GO:0016407">
    <property type="term" value="F:acetyltransferase activity"/>
    <property type="evidence" value="ECO:0007669"/>
    <property type="project" value="InterPro"/>
</dbReference>
<dbReference type="RefSeq" id="WP_141923857.1">
    <property type="nucleotide sequence ID" value="NZ_VFQC01000001.1"/>
</dbReference>
<comment type="caution">
    <text evidence="3">The sequence shown here is derived from an EMBL/GenBank/DDBJ whole genome shotgun (WGS) entry which is preliminary data.</text>
</comment>
<organism evidence="3 4">
    <name type="scientific">Haloactinospora alba</name>
    <dbReference type="NCBI Taxonomy" id="405555"/>
    <lineage>
        <taxon>Bacteria</taxon>
        <taxon>Bacillati</taxon>
        <taxon>Actinomycetota</taxon>
        <taxon>Actinomycetes</taxon>
        <taxon>Streptosporangiales</taxon>
        <taxon>Nocardiopsidaceae</taxon>
        <taxon>Haloactinospora</taxon>
    </lineage>
</organism>
<name>A0A543NKK4_9ACTN</name>
<gene>
    <name evidence="3" type="ORF">FHX37_2298</name>
</gene>
<dbReference type="InterPro" id="IPR001447">
    <property type="entry name" value="Arylamine_N-AcTrfase"/>
</dbReference>
<dbReference type="PANTHER" id="PTHR11786">
    <property type="entry name" value="N-HYDROXYARYLAMINE O-ACETYLTRANSFERASE"/>
    <property type="match status" value="1"/>
</dbReference>
<accession>A0A543NKK4</accession>
<dbReference type="EMBL" id="VFQC01000001">
    <property type="protein sequence ID" value="TQN32344.1"/>
    <property type="molecule type" value="Genomic_DNA"/>
</dbReference>
<dbReference type="Pfam" id="PF00797">
    <property type="entry name" value="Acetyltransf_2"/>
    <property type="match status" value="1"/>
</dbReference>
<dbReference type="InterPro" id="IPR038765">
    <property type="entry name" value="Papain-like_cys_pep_sf"/>
</dbReference>
<keyword evidence="4" id="KW-1185">Reference proteome</keyword>
<comment type="similarity">
    <text evidence="1 2">Belongs to the arylamine N-acetyltransferase family.</text>
</comment>
<dbReference type="Gene3D" id="2.40.128.150">
    <property type="entry name" value="Cysteine proteinases"/>
    <property type="match status" value="1"/>
</dbReference>
<dbReference type="PANTHER" id="PTHR11786:SF0">
    <property type="entry name" value="ARYLAMINE N-ACETYLTRANSFERASE 4-RELATED"/>
    <property type="match status" value="1"/>
</dbReference>
<dbReference type="Proteomes" id="UP000317422">
    <property type="component" value="Unassembled WGS sequence"/>
</dbReference>
<evidence type="ECO:0000313" key="3">
    <source>
        <dbReference type="EMBL" id="TQN32344.1"/>
    </source>
</evidence>
<dbReference type="PRINTS" id="PR01543">
    <property type="entry name" value="ANATRNSFRASE"/>
</dbReference>
<evidence type="ECO:0000256" key="2">
    <source>
        <dbReference type="RuleBase" id="RU003452"/>
    </source>
</evidence>
<dbReference type="AlphaFoldDB" id="A0A543NKK4"/>
<evidence type="ECO:0000313" key="4">
    <source>
        <dbReference type="Proteomes" id="UP000317422"/>
    </source>
</evidence>
<dbReference type="OrthoDB" id="7181050at2"/>
<protein>
    <submittedName>
        <fullName evidence="3">N-hydroxyarylamine O-acetyltransferase</fullName>
    </submittedName>
</protein>
<evidence type="ECO:0000256" key="1">
    <source>
        <dbReference type="ARBA" id="ARBA00006547"/>
    </source>
</evidence>
<reference evidence="3 4" key="1">
    <citation type="submission" date="2019-06" db="EMBL/GenBank/DDBJ databases">
        <title>Sequencing the genomes of 1000 actinobacteria strains.</title>
        <authorList>
            <person name="Klenk H.-P."/>
        </authorList>
    </citation>
    <scope>NUCLEOTIDE SEQUENCE [LARGE SCALE GENOMIC DNA]</scope>
    <source>
        <strain evidence="3 4">DSM 45015</strain>
    </source>
</reference>
<keyword evidence="3" id="KW-0808">Transferase</keyword>
<dbReference type="SUPFAM" id="SSF54001">
    <property type="entry name" value="Cysteine proteinases"/>
    <property type="match status" value="1"/>
</dbReference>
<proteinExistence type="inferred from homology"/>
<sequence>MYPLWSSDRFDLESYLAFIGYDGGRAPDLATLRALHRAHVLSVPFENLEVILGRGVSLDLAAIQDKVLPGRRGGYCYEHVTLFAAALERLGFGVTGLVGRARMGQDRLTPATHALLRVETAETPETGQVWISDVGFGASPLTPIELADGAEAGAGDWRYRLERGPVAPGTEGWILYEWRSSGWFDRHGFGLTPQFPVDYTVGNHYIATHPRSPFAQRPFLQRVFDDRLHVLDGRTLTTALPGQDASRQETRELEAGEVPAALTDLFGVELQRADAEALVSRLTG</sequence>
<dbReference type="Gene3D" id="3.30.2140.10">
    <property type="entry name" value="Arylamine N-acetyltransferase"/>
    <property type="match status" value="1"/>
</dbReference>